<dbReference type="InterPro" id="IPR051268">
    <property type="entry name" value="Type-I_R_enzyme_R_subunit"/>
</dbReference>
<comment type="caution">
    <text evidence="13">The sequence shown here is derived from an EMBL/GenBank/DDBJ whole genome shotgun (WGS) entry which is preliminary data.</text>
</comment>
<name>A0A0L0QT89_VIRPA</name>
<keyword evidence="5 11" id="KW-0547">Nucleotide-binding</keyword>
<reference evidence="14" key="1">
    <citation type="submission" date="2015-07" db="EMBL/GenBank/DDBJ databases">
        <title>Fjat-10053 dsm26.</title>
        <authorList>
            <person name="Liu B."/>
            <person name="Wang J."/>
            <person name="Zhu Y."/>
            <person name="Liu G."/>
            <person name="Chen Q."/>
            <person name="Chen Z."/>
            <person name="Lan J."/>
            <person name="Che J."/>
            <person name="Ge C."/>
            <person name="Shi H."/>
            <person name="Pan Z."/>
            <person name="Liu X."/>
        </authorList>
    </citation>
    <scope>NUCLEOTIDE SEQUENCE [LARGE SCALE GENOMIC DNA]</scope>
    <source>
        <strain evidence="14">DSM 26</strain>
    </source>
</reference>
<dbReference type="GeneID" id="66869486"/>
<dbReference type="REBASE" id="129492">
    <property type="entry name" value="Vpa26ORF2875P"/>
</dbReference>
<dbReference type="Pfam" id="PF22679">
    <property type="entry name" value="T1R_D3-like"/>
    <property type="match status" value="1"/>
</dbReference>
<dbReference type="SMART" id="SM00487">
    <property type="entry name" value="DEXDc"/>
    <property type="match status" value="1"/>
</dbReference>
<dbReference type="Gene3D" id="3.90.1570.50">
    <property type="match status" value="1"/>
</dbReference>
<dbReference type="GO" id="GO:0009035">
    <property type="term" value="F:type I site-specific deoxyribonuclease activity"/>
    <property type="evidence" value="ECO:0007669"/>
    <property type="project" value="UniProtKB-EC"/>
</dbReference>
<dbReference type="Gene3D" id="3.40.50.300">
    <property type="entry name" value="P-loop containing nucleotide triphosphate hydrolases"/>
    <property type="match status" value="2"/>
</dbReference>
<evidence type="ECO:0000256" key="6">
    <source>
        <dbReference type="ARBA" id="ARBA00022747"/>
    </source>
</evidence>
<keyword evidence="9 11" id="KW-0067">ATP-binding</keyword>
<evidence type="ECO:0000256" key="2">
    <source>
        <dbReference type="ARBA" id="ARBA00008598"/>
    </source>
</evidence>
<dbReference type="GO" id="GO:0005524">
    <property type="term" value="F:ATP binding"/>
    <property type="evidence" value="ECO:0007669"/>
    <property type="project" value="UniProtKB-KW"/>
</dbReference>
<comment type="catalytic activity">
    <reaction evidence="1 11">
        <text>Endonucleolytic cleavage of DNA to give random double-stranded fragments with terminal 5'-phosphates, ATP is simultaneously hydrolyzed.</text>
        <dbReference type="EC" id="3.1.21.3"/>
    </reaction>
</comment>
<keyword evidence="6 11" id="KW-0680">Restriction system</keyword>
<proteinExistence type="inferred from homology"/>
<evidence type="ECO:0000259" key="12">
    <source>
        <dbReference type="PROSITE" id="PS51192"/>
    </source>
</evidence>
<dbReference type="InterPro" id="IPR007409">
    <property type="entry name" value="Restrct_endonuc_type1_HsdR_N"/>
</dbReference>
<dbReference type="Pfam" id="PF18766">
    <property type="entry name" value="SWI2_SNF2"/>
    <property type="match status" value="1"/>
</dbReference>
<comment type="subunit">
    <text evidence="3 11">The type I restriction/modification system is composed of three polypeptides R, M and S.</text>
</comment>
<keyword evidence="4" id="KW-0540">Nuclease</keyword>
<dbReference type="InterPro" id="IPR021810">
    <property type="entry name" value="T1RH-like_C"/>
</dbReference>
<evidence type="ECO:0000256" key="10">
    <source>
        <dbReference type="ARBA" id="ARBA00023125"/>
    </source>
</evidence>
<dbReference type="CDD" id="cd22332">
    <property type="entry name" value="HsdR_N"/>
    <property type="match status" value="1"/>
</dbReference>
<dbReference type="GO" id="GO:0009307">
    <property type="term" value="P:DNA restriction-modification system"/>
    <property type="evidence" value="ECO:0007669"/>
    <property type="project" value="UniProtKB-KW"/>
</dbReference>
<dbReference type="InterPro" id="IPR014001">
    <property type="entry name" value="Helicase_ATP-bd"/>
</dbReference>
<evidence type="ECO:0000313" key="14">
    <source>
        <dbReference type="Proteomes" id="UP000036780"/>
    </source>
</evidence>
<dbReference type="Pfam" id="PF04313">
    <property type="entry name" value="HSDR_N"/>
    <property type="match status" value="1"/>
</dbReference>
<keyword evidence="10 11" id="KW-0238">DNA-binding</keyword>
<comment type="similarity">
    <text evidence="2 11">Belongs to the HsdR family.</text>
</comment>
<dbReference type="EMBL" id="LGTO01000004">
    <property type="protein sequence ID" value="KNE21784.1"/>
    <property type="molecule type" value="Genomic_DNA"/>
</dbReference>
<keyword evidence="14" id="KW-1185">Reference proteome</keyword>
<dbReference type="InterPro" id="IPR004473">
    <property type="entry name" value="Restrct_endonuc_typeI_HsdR"/>
</dbReference>
<dbReference type="SUPFAM" id="SSF52540">
    <property type="entry name" value="P-loop containing nucleoside triphosphate hydrolases"/>
    <property type="match status" value="2"/>
</dbReference>
<protein>
    <recommendedName>
        <fullName evidence="11">Type I restriction enzyme endonuclease subunit</fullName>
        <shortName evidence="11">R protein</shortName>
        <ecNumber evidence="11">3.1.21.3</ecNumber>
    </recommendedName>
    <alternativeName>
        <fullName evidence="11">Type-1 restriction enzyme R protein</fullName>
    </alternativeName>
</protein>
<dbReference type="InterPro" id="IPR027417">
    <property type="entry name" value="P-loop_NTPase"/>
</dbReference>
<dbReference type="Proteomes" id="UP000036780">
    <property type="component" value="Unassembled WGS sequence"/>
</dbReference>
<comment type="function">
    <text evidence="11">Subunit R is required for both nuclease and ATPase activities, but not for modification.</text>
</comment>
<dbReference type="PATRIC" id="fig|1473.5.peg.3491"/>
<evidence type="ECO:0000256" key="3">
    <source>
        <dbReference type="ARBA" id="ARBA00011296"/>
    </source>
</evidence>
<evidence type="ECO:0000256" key="9">
    <source>
        <dbReference type="ARBA" id="ARBA00022840"/>
    </source>
</evidence>
<dbReference type="NCBIfam" id="TIGR00348">
    <property type="entry name" value="hsdR"/>
    <property type="match status" value="1"/>
</dbReference>
<dbReference type="CDD" id="cd18800">
    <property type="entry name" value="SF2_C_EcoR124I-like"/>
    <property type="match status" value="1"/>
</dbReference>
<dbReference type="GO" id="GO:0003677">
    <property type="term" value="F:DNA binding"/>
    <property type="evidence" value="ECO:0007669"/>
    <property type="project" value="UniProtKB-KW"/>
</dbReference>
<keyword evidence="7" id="KW-0255">Endonuclease</keyword>
<evidence type="ECO:0000256" key="11">
    <source>
        <dbReference type="RuleBase" id="RU364115"/>
    </source>
</evidence>
<dbReference type="AlphaFoldDB" id="A0A0L0QT89"/>
<dbReference type="PROSITE" id="PS51192">
    <property type="entry name" value="HELICASE_ATP_BIND_1"/>
    <property type="match status" value="1"/>
</dbReference>
<dbReference type="PANTHER" id="PTHR30195:SF15">
    <property type="entry name" value="TYPE I RESTRICTION ENZYME HINDI ENDONUCLEASE SUBUNIT"/>
    <property type="match status" value="1"/>
</dbReference>
<evidence type="ECO:0000256" key="7">
    <source>
        <dbReference type="ARBA" id="ARBA00022759"/>
    </source>
</evidence>
<dbReference type="PANTHER" id="PTHR30195">
    <property type="entry name" value="TYPE I SITE-SPECIFIC DEOXYRIBONUCLEASE PROTEIN SUBUNIT M AND R"/>
    <property type="match status" value="1"/>
</dbReference>
<accession>A0A0L0QT89</accession>
<dbReference type="OrthoDB" id="9758243at2"/>
<evidence type="ECO:0000256" key="8">
    <source>
        <dbReference type="ARBA" id="ARBA00022801"/>
    </source>
</evidence>
<organism evidence="13 14">
    <name type="scientific">Virgibacillus pantothenticus</name>
    <dbReference type="NCBI Taxonomy" id="1473"/>
    <lineage>
        <taxon>Bacteria</taxon>
        <taxon>Bacillati</taxon>
        <taxon>Bacillota</taxon>
        <taxon>Bacilli</taxon>
        <taxon>Bacillales</taxon>
        <taxon>Bacillaceae</taxon>
        <taxon>Virgibacillus</taxon>
    </lineage>
</organism>
<dbReference type="Pfam" id="PF11867">
    <property type="entry name" value="T1RH-like_C"/>
    <property type="match status" value="1"/>
</dbReference>
<evidence type="ECO:0000313" key="13">
    <source>
        <dbReference type="EMBL" id="KNE21784.1"/>
    </source>
</evidence>
<dbReference type="InterPro" id="IPR055180">
    <property type="entry name" value="HsdR_RecA-like_helicase_dom_2"/>
</dbReference>
<dbReference type="InterPro" id="IPR040980">
    <property type="entry name" value="SWI2_SNF2"/>
</dbReference>
<feature type="domain" description="Helicase ATP-binding" evidence="12">
    <location>
        <begin position="282"/>
        <end position="451"/>
    </location>
</feature>
<sequence length="1024" mass="116948">MRNRSRLYESDFEETTIERLKNLGYEYIPAYEWGSRPSLADVVMEKRLEKYLFDTYPTFPKEHMPALISQITNVDGVTVEQRNERFHEVLTKGIDFKIEQENDEDQFYHISPINWEKPLENDFVVMNQLAIEGRMSRRPDIIVYINGLPLILFELKSPYIENTTVQDAYTQVRNYTYDIAQLFNYNAFSVISDGTTTLHGMPFAPIEFFAAWKSIDGVRIDNNIANKIKTLIEGLFQKDRLLNYIRNFIVFMDNGKTKVKIGAKYHQFFGVNFAVQESLRATRPDGDRKIGVIWHTQGSGKSISMLFFAGILIRHSDLKNPTVVIQVDRADLDNQLHDTFVEGKSLVGHVKQADSASDLRELLKNESGQIIFTTIEKFRLKESEGVHPVLSERENIIVIADEAHRTQYNDAGYAGHIKTALPNASHIGFTGTPVDFAGRSTNEVFGHTIHTYDMLQAVEDNATVPIYYESRLIRLGITNDDIDSQIEELGTGEGNDELEKHRRAWAALAKLAGTKERVEELAKTIVDHFGEKQTVTPEAKGMIVCMSRENCVALYNEMRNLPNCPPVEIIMTGDVSKDPEEWRQKQEGSDYSHIKSKEEQEAVKAKLRDPKDPLKLVIVRDMWLTGFDAKPLTYLYVDKPMKGHNLMQAIARVNRVFPGKQGGTIVDFIGIATQLKEATKKYTDSGGKGDLTFDIEQAEGLFWGFLQDVRGLIPQDLYPNNLSLNEWRALPKVEREDFIAEVVNHFLGGEEKVFLEAQVKLAKSHKLVSHLSSVTAVSGEVLLYDIVKTQLRKISQPIGGDGQNDNNYEKKLGQIVNESVSSYGALDLFEIAGIEKPNISVLDDAFLAGLVEKPHIDLRLKLLRQLLEDEIKVKFKKKNPKSKQMSEMLKKTIEEYHNRVISAADVIRFMVEMRNNLDEETKRRMDLGLTEEEVAFYEIIANMENATFDNQFMADLVHQVVKNMKKEFQVDWTNPHRQDILSKVNLAVKATLMKNKIKPEQLKFLTNAFVEEAKEQFKDWPIDA</sequence>
<gene>
    <name evidence="13" type="ORF">AFK71_02885</name>
</gene>
<evidence type="ECO:0000256" key="4">
    <source>
        <dbReference type="ARBA" id="ARBA00022722"/>
    </source>
</evidence>
<evidence type="ECO:0000256" key="1">
    <source>
        <dbReference type="ARBA" id="ARBA00000851"/>
    </source>
</evidence>
<dbReference type="CDD" id="cd18030">
    <property type="entry name" value="DEXHc_RE_I_HsdR"/>
    <property type="match status" value="1"/>
</dbReference>
<evidence type="ECO:0000256" key="5">
    <source>
        <dbReference type="ARBA" id="ARBA00022741"/>
    </source>
</evidence>
<keyword evidence="8 11" id="KW-0378">Hydrolase</keyword>
<dbReference type="EC" id="3.1.21.3" evidence="11"/>
<dbReference type="RefSeq" id="WP_050350056.1">
    <property type="nucleotide sequence ID" value="NZ_CP073011.1"/>
</dbReference>